<evidence type="ECO:0000256" key="1">
    <source>
        <dbReference type="ARBA" id="ARBA00006817"/>
    </source>
</evidence>
<organism evidence="3 4">
    <name type="scientific">Sporosarcina siberiensis</name>
    <dbReference type="NCBI Taxonomy" id="1365606"/>
    <lineage>
        <taxon>Bacteria</taxon>
        <taxon>Bacillati</taxon>
        <taxon>Bacillota</taxon>
        <taxon>Bacilli</taxon>
        <taxon>Bacillales</taxon>
        <taxon>Caryophanaceae</taxon>
        <taxon>Sporosarcina</taxon>
    </lineage>
</organism>
<protein>
    <submittedName>
        <fullName evidence="3">SRPBCC domain-containing protein</fullName>
    </submittedName>
</protein>
<comment type="similarity">
    <text evidence="1">Belongs to the AHA1 family.</text>
</comment>
<name>A0ABW4SKQ6_9BACL</name>
<comment type="caution">
    <text evidence="3">The sequence shown here is derived from an EMBL/GenBank/DDBJ whole genome shotgun (WGS) entry which is preliminary data.</text>
</comment>
<dbReference type="SUPFAM" id="SSF55961">
    <property type="entry name" value="Bet v1-like"/>
    <property type="match status" value="1"/>
</dbReference>
<dbReference type="Gene3D" id="3.30.530.20">
    <property type="match status" value="1"/>
</dbReference>
<dbReference type="Pfam" id="PF08327">
    <property type="entry name" value="AHSA1"/>
    <property type="match status" value="1"/>
</dbReference>
<accession>A0ABW4SKQ6</accession>
<evidence type="ECO:0000313" key="3">
    <source>
        <dbReference type="EMBL" id="MFD1929425.1"/>
    </source>
</evidence>
<sequence length="170" mass="19738">MSNVSTTTLIMTRTFDVAPKSVFDAWLNTEMMRKWLFTLEETNKVTQNKPQVGGTWEIVDHREGKDYRATGEYLEIVPSHKLAFTFTMPQFNELEDTITVELKELQQGCEMTFTHLIHVPQEENWSESGLEKALSEHRANNEWGWDLMFMGLKELVETGYITWPNSGNND</sequence>
<dbReference type="InterPro" id="IPR023393">
    <property type="entry name" value="START-like_dom_sf"/>
</dbReference>
<dbReference type="CDD" id="cd07814">
    <property type="entry name" value="SRPBCC_CalC_Aha1-like"/>
    <property type="match status" value="1"/>
</dbReference>
<dbReference type="InterPro" id="IPR013538">
    <property type="entry name" value="ASHA1/2-like_C"/>
</dbReference>
<evidence type="ECO:0000313" key="4">
    <source>
        <dbReference type="Proteomes" id="UP001597218"/>
    </source>
</evidence>
<proteinExistence type="inferred from homology"/>
<gene>
    <name evidence="3" type="ORF">ACFSFY_15385</name>
</gene>
<dbReference type="Proteomes" id="UP001597218">
    <property type="component" value="Unassembled WGS sequence"/>
</dbReference>
<dbReference type="RefSeq" id="WP_381539541.1">
    <property type="nucleotide sequence ID" value="NZ_JBHUGI010000034.1"/>
</dbReference>
<feature type="domain" description="Activator of Hsp90 ATPase homologue 1/2-like C-terminal" evidence="2">
    <location>
        <begin position="17"/>
        <end position="157"/>
    </location>
</feature>
<reference evidence="4" key="1">
    <citation type="journal article" date="2019" name="Int. J. Syst. Evol. Microbiol.">
        <title>The Global Catalogue of Microorganisms (GCM) 10K type strain sequencing project: providing services to taxonomists for standard genome sequencing and annotation.</title>
        <authorList>
            <consortium name="The Broad Institute Genomics Platform"/>
            <consortium name="The Broad Institute Genome Sequencing Center for Infectious Disease"/>
            <person name="Wu L."/>
            <person name="Ma J."/>
        </authorList>
    </citation>
    <scope>NUCLEOTIDE SEQUENCE [LARGE SCALE GENOMIC DNA]</scope>
    <source>
        <strain evidence="4">CGMCC 4.7177</strain>
    </source>
</reference>
<dbReference type="EMBL" id="JBHUGI010000034">
    <property type="protein sequence ID" value="MFD1929425.1"/>
    <property type="molecule type" value="Genomic_DNA"/>
</dbReference>
<keyword evidence="4" id="KW-1185">Reference proteome</keyword>
<evidence type="ECO:0000259" key="2">
    <source>
        <dbReference type="Pfam" id="PF08327"/>
    </source>
</evidence>